<sequence>MDLGRSCITLGQKGRPALLFLHGFMGCKEDWLETASFFKENYFCLLPDLPGHGAAPFSANMDIPSLARALVSLLDARGYEQAVVCGYSMGGRLALSCRAQNPSLFRAMILESALPGIPGKKERNQRLEQDRRTARRLGEEETADFLDSWYALPLFKGIKETPAYTAMIRRRLAGAPGGWARALQVFSSGLQEDHGEWLSRPDIPVLYLVGEWDEKYRMLAEGLRNGTRSALEVDIMASCSHNTHLMCREQFCHRVDRFLRKYKKMLN</sequence>
<dbReference type="AlphaFoldDB" id="A0A7V5VER1"/>
<protein>
    <submittedName>
        <fullName evidence="3">Alpha/beta fold hydrolase</fullName>
    </submittedName>
</protein>
<dbReference type="GO" id="GO:0016787">
    <property type="term" value="F:hydrolase activity"/>
    <property type="evidence" value="ECO:0007669"/>
    <property type="project" value="UniProtKB-KW"/>
</dbReference>
<feature type="domain" description="AB hydrolase-1" evidence="2">
    <location>
        <begin position="16"/>
        <end position="211"/>
    </location>
</feature>
<reference evidence="3" key="1">
    <citation type="journal article" date="2020" name="mSystems">
        <title>Genome- and Community-Level Interaction Insights into Carbon Utilization and Element Cycling Functions of Hydrothermarchaeota in Hydrothermal Sediment.</title>
        <authorList>
            <person name="Zhou Z."/>
            <person name="Liu Y."/>
            <person name="Xu W."/>
            <person name="Pan J."/>
            <person name="Luo Z.H."/>
            <person name="Li M."/>
        </authorList>
    </citation>
    <scope>NUCLEOTIDE SEQUENCE [LARGE SCALE GENOMIC DNA]</scope>
    <source>
        <strain evidence="3">HyVt-460</strain>
    </source>
</reference>
<dbReference type="EMBL" id="DRLI01000178">
    <property type="protein sequence ID" value="HHM02302.1"/>
    <property type="molecule type" value="Genomic_DNA"/>
</dbReference>
<evidence type="ECO:0000256" key="1">
    <source>
        <dbReference type="ARBA" id="ARBA00023239"/>
    </source>
</evidence>
<keyword evidence="1" id="KW-0456">Lyase</keyword>
<keyword evidence="3" id="KW-0378">Hydrolase</keyword>
<dbReference type="GO" id="GO:0016829">
    <property type="term" value="F:lyase activity"/>
    <property type="evidence" value="ECO:0007669"/>
    <property type="project" value="UniProtKB-KW"/>
</dbReference>
<evidence type="ECO:0000259" key="2">
    <source>
        <dbReference type="Pfam" id="PF00561"/>
    </source>
</evidence>
<dbReference type="PROSITE" id="PS51257">
    <property type="entry name" value="PROKAR_LIPOPROTEIN"/>
    <property type="match status" value="1"/>
</dbReference>
<organism evidence="3">
    <name type="scientific">Caldithrix abyssi</name>
    <dbReference type="NCBI Taxonomy" id="187145"/>
    <lineage>
        <taxon>Bacteria</taxon>
        <taxon>Pseudomonadati</taxon>
        <taxon>Calditrichota</taxon>
        <taxon>Calditrichia</taxon>
        <taxon>Calditrichales</taxon>
        <taxon>Calditrichaceae</taxon>
        <taxon>Caldithrix</taxon>
    </lineage>
</organism>
<proteinExistence type="predicted"/>
<dbReference type="InterPro" id="IPR029058">
    <property type="entry name" value="AB_hydrolase_fold"/>
</dbReference>
<name>A0A7V5VER1_CALAY</name>
<evidence type="ECO:0000313" key="3">
    <source>
        <dbReference type="EMBL" id="HHM02302.1"/>
    </source>
</evidence>
<dbReference type="PANTHER" id="PTHR42916:SF1">
    <property type="entry name" value="PROTEIN PHYLLO, CHLOROPLASTIC"/>
    <property type="match status" value="1"/>
</dbReference>
<dbReference type="Pfam" id="PF00561">
    <property type="entry name" value="Abhydrolase_1"/>
    <property type="match status" value="1"/>
</dbReference>
<gene>
    <name evidence="3" type="ORF">ENJ15_04760</name>
</gene>
<dbReference type="SUPFAM" id="SSF53474">
    <property type="entry name" value="alpha/beta-Hydrolases"/>
    <property type="match status" value="1"/>
</dbReference>
<dbReference type="PANTHER" id="PTHR42916">
    <property type="entry name" value="2-SUCCINYL-5-ENOLPYRUVYL-6-HYDROXY-3-CYCLOHEXENE-1-CARBOXYLATE SYNTHASE"/>
    <property type="match status" value="1"/>
</dbReference>
<dbReference type="Proteomes" id="UP000885771">
    <property type="component" value="Unassembled WGS sequence"/>
</dbReference>
<accession>A0A7V5VER1</accession>
<comment type="caution">
    <text evidence="3">The sequence shown here is derived from an EMBL/GenBank/DDBJ whole genome shotgun (WGS) entry which is preliminary data.</text>
</comment>
<dbReference type="InterPro" id="IPR000073">
    <property type="entry name" value="AB_hydrolase_1"/>
</dbReference>
<dbReference type="Gene3D" id="3.40.50.1820">
    <property type="entry name" value="alpha/beta hydrolase"/>
    <property type="match status" value="1"/>
</dbReference>